<evidence type="ECO:0000256" key="1">
    <source>
        <dbReference type="SAM" id="SignalP"/>
    </source>
</evidence>
<accession>A0A6A6U8K9</accession>
<dbReference type="AlphaFoldDB" id="A0A6A6U8K9"/>
<keyword evidence="3" id="KW-1185">Reference proteome</keyword>
<proteinExistence type="predicted"/>
<dbReference type="EMBL" id="MU004237">
    <property type="protein sequence ID" value="KAF2667438.1"/>
    <property type="molecule type" value="Genomic_DNA"/>
</dbReference>
<evidence type="ECO:0000313" key="3">
    <source>
        <dbReference type="Proteomes" id="UP000799302"/>
    </source>
</evidence>
<evidence type="ECO:0000313" key="2">
    <source>
        <dbReference type="EMBL" id="KAF2667438.1"/>
    </source>
</evidence>
<organism evidence="2 3">
    <name type="scientific">Microthyrium microscopicum</name>
    <dbReference type="NCBI Taxonomy" id="703497"/>
    <lineage>
        <taxon>Eukaryota</taxon>
        <taxon>Fungi</taxon>
        <taxon>Dikarya</taxon>
        <taxon>Ascomycota</taxon>
        <taxon>Pezizomycotina</taxon>
        <taxon>Dothideomycetes</taxon>
        <taxon>Dothideomycetes incertae sedis</taxon>
        <taxon>Microthyriales</taxon>
        <taxon>Microthyriaceae</taxon>
        <taxon>Microthyrium</taxon>
    </lineage>
</organism>
<gene>
    <name evidence="2" type="ORF">BT63DRAFT_292500</name>
</gene>
<dbReference type="Proteomes" id="UP000799302">
    <property type="component" value="Unassembled WGS sequence"/>
</dbReference>
<feature type="signal peptide" evidence="1">
    <location>
        <begin position="1"/>
        <end position="19"/>
    </location>
</feature>
<keyword evidence="1" id="KW-0732">Signal</keyword>
<feature type="chain" id="PRO_5025469302" evidence="1">
    <location>
        <begin position="20"/>
        <end position="93"/>
    </location>
</feature>
<name>A0A6A6U8K9_9PEZI</name>
<protein>
    <submittedName>
        <fullName evidence="2">Uncharacterized protein</fullName>
    </submittedName>
</protein>
<sequence>MKLVMSMLLNLITFGASNSFAVSMIDVPPSNFPNFASLVAQLHLIHYLRQRRRWYLLKPASSFLSFSIQFLPRQKSPSIHLLSISENLKHTMQ</sequence>
<reference evidence="2" key="1">
    <citation type="journal article" date="2020" name="Stud. Mycol.">
        <title>101 Dothideomycetes genomes: a test case for predicting lifestyles and emergence of pathogens.</title>
        <authorList>
            <person name="Haridas S."/>
            <person name="Albert R."/>
            <person name="Binder M."/>
            <person name="Bloem J."/>
            <person name="Labutti K."/>
            <person name="Salamov A."/>
            <person name="Andreopoulos B."/>
            <person name="Baker S."/>
            <person name="Barry K."/>
            <person name="Bills G."/>
            <person name="Bluhm B."/>
            <person name="Cannon C."/>
            <person name="Castanera R."/>
            <person name="Culley D."/>
            <person name="Daum C."/>
            <person name="Ezra D."/>
            <person name="Gonzalez J."/>
            <person name="Henrissat B."/>
            <person name="Kuo A."/>
            <person name="Liang C."/>
            <person name="Lipzen A."/>
            <person name="Lutzoni F."/>
            <person name="Magnuson J."/>
            <person name="Mondo S."/>
            <person name="Nolan M."/>
            <person name="Ohm R."/>
            <person name="Pangilinan J."/>
            <person name="Park H.-J."/>
            <person name="Ramirez L."/>
            <person name="Alfaro M."/>
            <person name="Sun H."/>
            <person name="Tritt A."/>
            <person name="Yoshinaga Y."/>
            <person name="Zwiers L.-H."/>
            <person name="Turgeon B."/>
            <person name="Goodwin S."/>
            <person name="Spatafora J."/>
            <person name="Crous P."/>
            <person name="Grigoriev I."/>
        </authorList>
    </citation>
    <scope>NUCLEOTIDE SEQUENCE</scope>
    <source>
        <strain evidence="2">CBS 115976</strain>
    </source>
</reference>